<name>A0A1J1C508_CALAY</name>
<dbReference type="Proteomes" id="UP000183868">
    <property type="component" value="Chromosome"/>
</dbReference>
<accession>A0A1J1C508</accession>
<evidence type="ECO:0000313" key="1">
    <source>
        <dbReference type="EMBL" id="APF17500.1"/>
    </source>
</evidence>
<proteinExistence type="predicted"/>
<reference evidence="1 2" key="1">
    <citation type="submission" date="2016-11" db="EMBL/GenBank/DDBJ databases">
        <title>Genomic analysis of Caldithrix abyssi and proposal of a novel bacterial phylum Caldithrichaeota.</title>
        <authorList>
            <person name="Kublanov I."/>
            <person name="Sigalova O."/>
            <person name="Gavrilov S."/>
            <person name="Lebedinsky A."/>
            <person name="Ivanova N."/>
            <person name="Daum C."/>
            <person name="Reddy T."/>
            <person name="Klenk H.P."/>
            <person name="Goker M."/>
            <person name="Reva O."/>
            <person name="Miroshnichenko M."/>
            <person name="Kyprides N."/>
            <person name="Woyke T."/>
            <person name="Gelfand M."/>
        </authorList>
    </citation>
    <scope>NUCLEOTIDE SEQUENCE [LARGE SCALE GENOMIC DNA]</scope>
    <source>
        <strain evidence="1 2">LF13</strain>
    </source>
</reference>
<dbReference type="AlphaFoldDB" id="A0A1J1C508"/>
<protein>
    <submittedName>
        <fullName evidence="1">Uncharacterized protein</fullName>
    </submittedName>
</protein>
<dbReference type="KEGG" id="caby:Cabys_749"/>
<evidence type="ECO:0000313" key="2">
    <source>
        <dbReference type="Proteomes" id="UP000183868"/>
    </source>
</evidence>
<gene>
    <name evidence="1" type="ORF">Cabys_749</name>
</gene>
<dbReference type="EMBL" id="CP018099">
    <property type="protein sequence ID" value="APF17500.1"/>
    <property type="molecule type" value="Genomic_DNA"/>
</dbReference>
<organism evidence="1 2">
    <name type="scientific">Caldithrix abyssi DSM 13497</name>
    <dbReference type="NCBI Taxonomy" id="880073"/>
    <lineage>
        <taxon>Bacteria</taxon>
        <taxon>Pseudomonadati</taxon>
        <taxon>Calditrichota</taxon>
        <taxon>Calditrichia</taxon>
        <taxon>Calditrichales</taxon>
        <taxon>Calditrichaceae</taxon>
        <taxon>Caldithrix</taxon>
    </lineage>
</organism>
<sequence length="44" mass="5011">MINRHGKASCFILVQNRKGRFLTLFGRRRKKATSGKPSVLGRSH</sequence>